<dbReference type="STRING" id="174720.A0A0N5BK52"/>
<dbReference type="SMART" id="SM01335">
    <property type="entry name" value="PADR1"/>
    <property type="match status" value="1"/>
</dbReference>
<dbReference type="GO" id="GO:0008270">
    <property type="term" value="F:zinc ion binding"/>
    <property type="evidence" value="ECO:0007669"/>
    <property type="project" value="UniProtKB-KW"/>
</dbReference>
<feature type="compositionally biased region" description="Basic residues" evidence="6">
    <location>
        <begin position="1"/>
        <end position="10"/>
    </location>
</feature>
<sequence>MSRAAKKNRKVVIDLSEDELDGPVIESSSEDDFKGDVSSSESEGESESLSSSVVSSEVEPSPVKKGKKKVTKNTPMKKSRKSETKEEHKEDKKSAQNKRKQSMENVKEAKKMKTEDSGERKSTSGKNENTQRAEELPFAVEYAKTSRATCKHCGSKIEKDELKLCTRFPSPFFDGYQEQGFHFVCFFNRAAKVKLFPHNFKGFDWIKEEDQERIKKKIDDVIESAGGMEEILKEYIPTVSIGKRSAKCAECKESLEKDEIRISCKSQNFHVKCYKDSNKRFFKGSSKEIYSYNSMSDEHKKLLDELFPKAEGSVKKEELDENEVKLKEQAKMMNELKAAFEKNLSRDEVKELLEANGHGSDKRTHERNIKCLIELSLFGVPENCKKCGNIVEFSESQVKFICRGKDEDQVRCDFKTRAPVVTRLHVPDNMKDENEYLNKVFIPRKRTRILPKDTMGAE</sequence>
<accession>A0A0N5BK52</accession>
<dbReference type="Pfam" id="PF21728">
    <property type="entry name" value="PADR1_N"/>
    <property type="match status" value="1"/>
</dbReference>
<feature type="compositionally biased region" description="Basic residues" evidence="6">
    <location>
        <begin position="64"/>
        <end position="80"/>
    </location>
</feature>
<dbReference type="Gene3D" id="3.30.1740.10">
    <property type="entry name" value="Zinc finger, PARP-type"/>
    <property type="match status" value="2"/>
</dbReference>
<dbReference type="InterPro" id="IPR036957">
    <property type="entry name" value="Znf_PARP_sf"/>
</dbReference>
<dbReference type="InterPro" id="IPR049296">
    <property type="entry name" value="PARP1-like_PADR1_N"/>
</dbReference>
<dbReference type="SUPFAM" id="SSF57716">
    <property type="entry name" value="Glucocorticoid receptor-like (DNA-binding domain)"/>
    <property type="match status" value="1"/>
</dbReference>
<dbReference type="PROSITE" id="PS52007">
    <property type="entry name" value="PADR1"/>
    <property type="match status" value="1"/>
</dbReference>
<dbReference type="PROSITE" id="PS50064">
    <property type="entry name" value="ZF_PARP_2"/>
    <property type="match status" value="1"/>
</dbReference>
<keyword evidence="3" id="KW-0863">Zinc-finger</keyword>
<keyword evidence="4" id="KW-0862">Zinc</keyword>
<dbReference type="Proteomes" id="UP000046392">
    <property type="component" value="Unplaced"/>
</dbReference>
<evidence type="ECO:0000313" key="8">
    <source>
        <dbReference type="Proteomes" id="UP000046392"/>
    </source>
</evidence>
<comment type="subcellular location">
    <subcellularLocation>
        <location evidence="1">Nucleus</location>
    </subcellularLocation>
</comment>
<evidence type="ECO:0000259" key="7">
    <source>
        <dbReference type="PROSITE" id="PS50064"/>
    </source>
</evidence>
<protein>
    <submittedName>
        <fullName evidence="9">PARP-type domain-containing protein</fullName>
    </submittedName>
</protein>
<dbReference type="WBParaSite" id="SPAL_0000631700.1">
    <property type="protein sequence ID" value="SPAL_0000631700.1"/>
    <property type="gene ID" value="SPAL_0000631700"/>
</dbReference>
<dbReference type="InterPro" id="IPR001510">
    <property type="entry name" value="Znf_PARP"/>
</dbReference>
<dbReference type="AlphaFoldDB" id="A0A0N5BK52"/>
<keyword evidence="5" id="KW-0539">Nucleus</keyword>
<reference evidence="9" key="1">
    <citation type="submission" date="2017-02" db="UniProtKB">
        <authorList>
            <consortium name="WormBaseParasite"/>
        </authorList>
    </citation>
    <scope>IDENTIFICATION</scope>
</reference>
<dbReference type="GO" id="GO:0003677">
    <property type="term" value="F:DNA binding"/>
    <property type="evidence" value="ECO:0007669"/>
    <property type="project" value="InterPro"/>
</dbReference>
<feature type="compositionally biased region" description="Basic and acidic residues" evidence="6">
    <location>
        <begin position="81"/>
        <end position="94"/>
    </location>
</feature>
<feature type="domain" description="PARP-type" evidence="7">
    <location>
        <begin position="138"/>
        <end position="222"/>
    </location>
</feature>
<name>A0A0N5BK52_STREA</name>
<feature type="compositionally biased region" description="Low complexity" evidence="6">
    <location>
        <begin position="37"/>
        <end position="63"/>
    </location>
</feature>
<evidence type="ECO:0000256" key="3">
    <source>
        <dbReference type="ARBA" id="ARBA00022771"/>
    </source>
</evidence>
<evidence type="ECO:0000256" key="5">
    <source>
        <dbReference type="ARBA" id="ARBA00023242"/>
    </source>
</evidence>
<dbReference type="Gene3D" id="3.90.640.80">
    <property type="match status" value="1"/>
</dbReference>
<dbReference type="GO" id="GO:0005634">
    <property type="term" value="C:nucleus"/>
    <property type="evidence" value="ECO:0007669"/>
    <property type="project" value="UniProtKB-SubCell"/>
</dbReference>
<evidence type="ECO:0000313" key="9">
    <source>
        <dbReference type="WBParaSite" id="SPAL_0000631700.1"/>
    </source>
</evidence>
<organism evidence="8 9">
    <name type="scientific">Strongyloides papillosus</name>
    <name type="common">Intestinal threadworm</name>
    <dbReference type="NCBI Taxonomy" id="174720"/>
    <lineage>
        <taxon>Eukaryota</taxon>
        <taxon>Metazoa</taxon>
        <taxon>Ecdysozoa</taxon>
        <taxon>Nematoda</taxon>
        <taxon>Chromadorea</taxon>
        <taxon>Rhabditida</taxon>
        <taxon>Tylenchina</taxon>
        <taxon>Panagrolaimomorpha</taxon>
        <taxon>Strongyloidoidea</taxon>
        <taxon>Strongyloididae</taxon>
        <taxon>Strongyloides</taxon>
    </lineage>
</organism>
<keyword evidence="8" id="KW-1185">Reference proteome</keyword>
<evidence type="ECO:0000256" key="2">
    <source>
        <dbReference type="ARBA" id="ARBA00022723"/>
    </source>
</evidence>
<feature type="region of interest" description="Disordered" evidence="6">
    <location>
        <begin position="1"/>
        <end position="135"/>
    </location>
</feature>
<evidence type="ECO:0000256" key="1">
    <source>
        <dbReference type="ARBA" id="ARBA00004123"/>
    </source>
</evidence>
<evidence type="ECO:0000256" key="4">
    <source>
        <dbReference type="ARBA" id="ARBA00022833"/>
    </source>
</evidence>
<proteinExistence type="predicted"/>
<dbReference type="SMART" id="SM01336">
    <property type="entry name" value="zf-PARP"/>
    <property type="match status" value="2"/>
</dbReference>
<evidence type="ECO:0000256" key="6">
    <source>
        <dbReference type="SAM" id="MobiDB-lite"/>
    </source>
</evidence>
<keyword evidence="2" id="KW-0479">Metal-binding</keyword>
<feature type="compositionally biased region" description="Basic and acidic residues" evidence="6">
    <location>
        <begin position="101"/>
        <end position="122"/>
    </location>
</feature>
<dbReference type="Pfam" id="PF00645">
    <property type="entry name" value="zf-PARP"/>
    <property type="match status" value="1"/>
</dbReference>